<proteinExistence type="predicted"/>
<dbReference type="RefSeq" id="WP_021284010.1">
    <property type="nucleotide sequence ID" value="NZ_JAGGLL010000003.1"/>
</dbReference>
<dbReference type="Gene3D" id="3.30.700.10">
    <property type="entry name" value="Glycoprotein, Type 4 Pilin"/>
    <property type="match status" value="1"/>
</dbReference>
<protein>
    <submittedName>
        <fullName evidence="2">Prepilin-type N-terminal cleavage/methylation domain-containing protein</fullName>
    </submittedName>
</protein>
<accession>A0ABS4JYV9</accession>
<dbReference type="InterPro" id="IPR012902">
    <property type="entry name" value="N_methyl_site"/>
</dbReference>
<keyword evidence="3" id="KW-1185">Reference proteome</keyword>
<dbReference type="InterPro" id="IPR045584">
    <property type="entry name" value="Pilin-like"/>
</dbReference>
<dbReference type="EMBL" id="JAGGLL010000003">
    <property type="protein sequence ID" value="MBP2020718.1"/>
    <property type="molecule type" value="Genomic_DNA"/>
</dbReference>
<organism evidence="2 3">
    <name type="scientific">Clostridium punense</name>
    <dbReference type="NCBI Taxonomy" id="1054297"/>
    <lineage>
        <taxon>Bacteria</taxon>
        <taxon>Bacillati</taxon>
        <taxon>Bacillota</taxon>
        <taxon>Clostridia</taxon>
        <taxon>Eubacteriales</taxon>
        <taxon>Clostridiaceae</taxon>
        <taxon>Clostridium</taxon>
    </lineage>
</organism>
<dbReference type="Proteomes" id="UP001519308">
    <property type="component" value="Unassembled WGS sequence"/>
</dbReference>
<dbReference type="Pfam" id="PF07963">
    <property type="entry name" value="N_methyl"/>
    <property type="match status" value="1"/>
</dbReference>
<sequence length="171" mass="19441">MKKRKALTLIEVLIALSILAIVMGILFPFFIRIFKAYNNTAIKSELQNEAENAIRIISKIAMEAKKVNSLDGANIDNSSGVYKIDGSSHKTLELLSGSDEINKFQLEEGLLYKIPPINEKVQIANYVTYLEIVPLDETTFQQSRGIKMVLHMKKKEVEYKVSNILFFRNKT</sequence>
<keyword evidence="1" id="KW-0472">Membrane</keyword>
<dbReference type="SUPFAM" id="SSF54523">
    <property type="entry name" value="Pili subunits"/>
    <property type="match status" value="1"/>
</dbReference>
<evidence type="ECO:0000313" key="2">
    <source>
        <dbReference type="EMBL" id="MBP2020718.1"/>
    </source>
</evidence>
<reference evidence="2 3" key="1">
    <citation type="submission" date="2021-03" db="EMBL/GenBank/DDBJ databases">
        <title>Genomic Encyclopedia of Type Strains, Phase IV (KMG-IV): sequencing the most valuable type-strain genomes for metagenomic binning, comparative biology and taxonomic classification.</title>
        <authorList>
            <person name="Goeker M."/>
        </authorList>
    </citation>
    <scope>NUCLEOTIDE SEQUENCE [LARGE SCALE GENOMIC DNA]</scope>
    <source>
        <strain evidence="2 3">DSM 28650</strain>
    </source>
</reference>
<keyword evidence="1" id="KW-1133">Transmembrane helix</keyword>
<feature type="transmembrane region" description="Helical" evidence="1">
    <location>
        <begin position="12"/>
        <end position="34"/>
    </location>
</feature>
<gene>
    <name evidence="2" type="ORF">J2Z44_000502</name>
</gene>
<name>A0ABS4JYV9_9CLOT</name>
<comment type="caution">
    <text evidence="2">The sequence shown here is derived from an EMBL/GenBank/DDBJ whole genome shotgun (WGS) entry which is preliminary data.</text>
</comment>
<dbReference type="NCBIfam" id="TIGR02532">
    <property type="entry name" value="IV_pilin_GFxxxE"/>
    <property type="match status" value="1"/>
</dbReference>
<evidence type="ECO:0000313" key="3">
    <source>
        <dbReference type="Proteomes" id="UP001519308"/>
    </source>
</evidence>
<keyword evidence="1" id="KW-0812">Transmembrane</keyword>
<evidence type="ECO:0000256" key="1">
    <source>
        <dbReference type="SAM" id="Phobius"/>
    </source>
</evidence>